<evidence type="ECO:0000313" key="2">
    <source>
        <dbReference type="Proteomes" id="UP001153334"/>
    </source>
</evidence>
<organism evidence="1 2">
    <name type="scientific">Nemania bipapillata</name>
    <dbReference type="NCBI Taxonomy" id="110536"/>
    <lineage>
        <taxon>Eukaryota</taxon>
        <taxon>Fungi</taxon>
        <taxon>Dikarya</taxon>
        <taxon>Ascomycota</taxon>
        <taxon>Pezizomycotina</taxon>
        <taxon>Sordariomycetes</taxon>
        <taxon>Xylariomycetidae</taxon>
        <taxon>Xylariales</taxon>
        <taxon>Xylariaceae</taxon>
        <taxon>Nemania</taxon>
    </lineage>
</organism>
<evidence type="ECO:0000313" key="1">
    <source>
        <dbReference type="EMBL" id="KAJ8107256.1"/>
    </source>
</evidence>
<reference evidence="1" key="1">
    <citation type="submission" date="2022-11" db="EMBL/GenBank/DDBJ databases">
        <title>Genome Sequence of Nemania bipapillata.</title>
        <authorList>
            <person name="Buettner E."/>
        </authorList>
    </citation>
    <scope>NUCLEOTIDE SEQUENCE</scope>
    <source>
        <strain evidence="1">CP14</strain>
    </source>
</reference>
<accession>A0ACC2HVY6</accession>
<dbReference type="EMBL" id="JAPESX010002582">
    <property type="protein sequence ID" value="KAJ8107256.1"/>
    <property type="molecule type" value="Genomic_DNA"/>
</dbReference>
<proteinExistence type="predicted"/>
<protein>
    <submittedName>
        <fullName evidence="1">Uncharacterized protein</fullName>
    </submittedName>
</protein>
<sequence length="122" mass="13660">MLHDEKESILITRGPYNSVFERRAKENSDGFSIDLPVKTRTLLLSGLTMLKVETPLGHALVRLGARRGRHYSVVCHRGVGDKDSDELICQDIDRLTQSNSNKRKGSGVAALTLPMKWSKKLE</sequence>
<name>A0ACC2HVY6_9PEZI</name>
<comment type="caution">
    <text evidence="1">The sequence shown here is derived from an EMBL/GenBank/DDBJ whole genome shotgun (WGS) entry which is preliminary data.</text>
</comment>
<keyword evidence="2" id="KW-1185">Reference proteome</keyword>
<dbReference type="Proteomes" id="UP001153334">
    <property type="component" value="Unassembled WGS sequence"/>
</dbReference>
<gene>
    <name evidence="1" type="ORF">ONZ43_g6789</name>
</gene>